<reference evidence="1" key="1">
    <citation type="submission" date="2018-04" db="EMBL/GenBank/DDBJ databases">
        <title>Large scale genomics of bovine and human commensal E. coli to reveal the emerging process of EHEC.</title>
        <authorList>
            <person name="Arimizu Y."/>
            <person name="Ogura Y."/>
        </authorList>
    </citation>
    <scope>NUCLEOTIDE SEQUENCE</scope>
    <source>
        <strain evidence="1">JML131</strain>
    </source>
</reference>
<proteinExistence type="predicted"/>
<sequence>MKSLRIGGGRIMSLDIVSTEKDVTFGLLKEQWHIIKNHPGKKTRRIVRQGKILLFNCYSKKFLISIEKKKK</sequence>
<evidence type="ECO:0000313" key="1">
    <source>
        <dbReference type="EMBL" id="GDA62822.1"/>
    </source>
</evidence>
<accession>A0A4C7APZ0</accession>
<dbReference type="EMBL" id="BFQM01000046">
    <property type="protein sequence ID" value="GDA62822.1"/>
    <property type="molecule type" value="Genomic_DNA"/>
</dbReference>
<protein>
    <submittedName>
        <fullName evidence="1">Uncharacterized protein</fullName>
    </submittedName>
</protein>
<gene>
    <name evidence="1" type="ORF">HmCmsJML131_02713</name>
</gene>
<comment type="caution">
    <text evidence="1">The sequence shown here is derived from an EMBL/GenBank/DDBJ whole genome shotgun (WGS) entry which is preliminary data.</text>
</comment>
<organism evidence="1">
    <name type="scientific">Escherichia coli</name>
    <dbReference type="NCBI Taxonomy" id="562"/>
    <lineage>
        <taxon>Bacteria</taxon>
        <taxon>Pseudomonadati</taxon>
        <taxon>Pseudomonadota</taxon>
        <taxon>Gammaproteobacteria</taxon>
        <taxon>Enterobacterales</taxon>
        <taxon>Enterobacteriaceae</taxon>
        <taxon>Escherichia</taxon>
    </lineage>
</organism>
<dbReference type="AlphaFoldDB" id="A0A4C7APZ0"/>
<name>A0A4C7APZ0_ECOLX</name>